<evidence type="ECO:0000256" key="9">
    <source>
        <dbReference type="SAM" id="SignalP"/>
    </source>
</evidence>
<keyword evidence="12" id="KW-1185">Reference proteome</keyword>
<gene>
    <name evidence="11" type="ORF">CKO45_11485</name>
</gene>
<feature type="signal peptide" evidence="9">
    <location>
        <begin position="1"/>
        <end position="23"/>
    </location>
</feature>
<reference evidence="11 12" key="1">
    <citation type="journal article" date="2020" name="Microorganisms">
        <title>Osmotic Adaptation and Compatible Solute Biosynthesis of Phototrophic Bacteria as Revealed from Genome Analyses.</title>
        <authorList>
            <person name="Imhoff J.F."/>
            <person name="Rahn T."/>
            <person name="Kunzel S."/>
            <person name="Keller A."/>
            <person name="Neulinger S.C."/>
        </authorList>
    </citation>
    <scope>NUCLEOTIDE SEQUENCE [LARGE SCALE GENOMIC DNA]</scope>
    <source>
        <strain evidence="11 12">DSM 15382</strain>
    </source>
</reference>
<evidence type="ECO:0000313" key="11">
    <source>
        <dbReference type="EMBL" id="MBK1658854.1"/>
    </source>
</evidence>
<evidence type="ECO:0000313" key="12">
    <source>
        <dbReference type="Proteomes" id="UP000697995"/>
    </source>
</evidence>
<dbReference type="Proteomes" id="UP000697995">
    <property type="component" value="Unassembled WGS sequence"/>
</dbReference>
<evidence type="ECO:0000256" key="3">
    <source>
        <dbReference type="ARBA" id="ARBA00022617"/>
    </source>
</evidence>
<comment type="subcellular location">
    <subcellularLocation>
        <location evidence="1">Periplasm</location>
    </subcellularLocation>
</comment>
<evidence type="ECO:0000256" key="7">
    <source>
        <dbReference type="ARBA" id="ARBA00023004"/>
    </source>
</evidence>
<evidence type="ECO:0000256" key="4">
    <source>
        <dbReference type="ARBA" id="ARBA00022723"/>
    </source>
</evidence>
<keyword evidence="9" id="KW-0732">Signal</keyword>
<evidence type="ECO:0000259" key="10">
    <source>
        <dbReference type="PROSITE" id="PS51007"/>
    </source>
</evidence>
<dbReference type="EMBL" id="NRSG01000070">
    <property type="protein sequence ID" value="MBK1658854.1"/>
    <property type="molecule type" value="Genomic_DNA"/>
</dbReference>
<dbReference type="Gene3D" id="1.10.760.10">
    <property type="entry name" value="Cytochrome c-like domain"/>
    <property type="match status" value="2"/>
</dbReference>
<comment type="caution">
    <text evidence="11">The sequence shown here is derived from an EMBL/GenBank/DDBJ whole genome shotgun (WGS) entry which is preliminary data.</text>
</comment>
<dbReference type="InterPro" id="IPR036909">
    <property type="entry name" value="Cyt_c-like_dom_sf"/>
</dbReference>
<evidence type="ECO:0000256" key="5">
    <source>
        <dbReference type="ARBA" id="ARBA00022764"/>
    </source>
</evidence>
<keyword evidence="6" id="KW-0249">Electron transport</keyword>
<organism evidence="11 12">
    <name type="scientific">Paracraurococcus ruber</name>
    <dbReference type="NCBI Taxonomy" id="77675"/>
    <lineage>
        <taxon>Bacteria</taxon>
        <taxon>Pseudomonadati</taxon>
        <taxon>Pseudomonadota</taxon>
        <taxon>Alphaproteobacteria</taxon>
        <taxon>Acetobacterales</taxon>
        <taxon>Roseomonadaceae</taxon>
        <taxon>Paracraurococcus</taxon>
    </lineage>
</organism>
<evidence type="ECO:0000256" key="2">
    <source>
        <dbReference type="ARBA" id="ARBA00022448"/>
    </source>
</evidence>
<dbReference type="InterPro" id="IPR009056">
    <property type="entry name" value="Cyt_c-like_dom"/>
</dbReference>
<keyword evidence="5" id="KW-0574">Periplasm</keyword>
<feature type="domain" description="Cytochrome c" evidence="10">
    <location>
        <begin position="118"/>
        <end position="199"/>
    </location>
</feature>
<dbReference type="SUPFAM" id="SSF46626">
    <property type="entry name" value="Cytochrome c"/>
    <property type="match status" value="2"/>
</dbReference>
<feature type="domain" description="Cytochrome c" evidence="10">
    <location>
        <begin position="25"/>
        <end position="105"/>
    </location>
</feature>
<dbReference type="PIRSF" id="PIRSF000005">
    <property type="entry name" value="Cytochrome_c4"/>
    <property type="match status" value="1"/>
</dbReference>
<evidence type="ECO:0000256" key="1">
    <source>
        <dbReference type="ARBA" id="ARBA00004418"/>
    </source>
</evidence>
<name>A0ABS1CWR8_9PROT</name>
<keyword evidence="7 8" id="KW-0408">Iron</keyword>
<feature type="chain" id="PRO_5046305800" description="Cytochrome c domain-containing protein" evidence="9">
    <location>
        <begin position="24"/>
        <end position="199"/>
    </location>
</feature>
<keyword evidence="2" id="KW-0813">Transport</keyword>
<evidence type="ECO:0000256" key="8">
    <source>
        <dbReference type="PROSITE-ProRule" id="PRU00433"/>
    </source>
</evidence>
<accession>A0ABS1CWR8</accession>
<sequence length="199" mass="21083">MRRARVLAAAVLAAAAFVPMAWAAGDAARGAAVAEARSCGGCHGAQGVSAQPGIPSLAAQQAEFVTLQMILFREGIRDAAPMNQLSQGLSDQQVEDLAAYYASLPPGVPGDRAAPREALAQEGARLSERLRCGICHRADYHGQNQVPRIAGQREEFLAHALQGYRDGTRRGTDTNMNAVMYGVTDAEIGALAHYLAQRQ</sequence>
<dbReference type="PANTHER" id="PTHR33751">
    <property type="entry name" value="CBB3-TYPE CYTOCHROME C OXIDASE SUBUNIT FIXP"/>
    <property type="match status" value="1"/>
</dbReference>
<keyword evidence="3 8" id="KW-0349">Heme</keyword>
<dbReference type="PANTHER" id="PTHR33751:SF9">
    <property type="entry name" value="CYTOCHROME C4"/>
    <property type="match status" value="1"/>
</dbReference>
<dbReference type="InterPro" id="IPR050597">
    <property type="entry name" value="Cytochrome_c_Oxidase_Subunit"/>
</dbReference>
<dbReference type="InterPro" id="IPR024167">
    <property type="entry name" value="Cytochrome_c4-like"/>
</dbReference>
<dbReference type="PROSITE" id="PS51007">
    <property type="entry name" value="CYTC"/>
    <property type="match status" value="2"/>
</dbReference>
<dbReference type="RefSeq" id="WP_133218664.1">
    <property type="nucleotide sequence ID" value="NZ_NRSG01000070.1"/>
</dbReference>
<dbReference type="Pfam" id="PF00034">
    <property type="entry name" value="Cytochrom_C"/>
    <property type="match status" value="2"/>
</dbReference>
<proteinExistence type="predicted"/>
<protein>
    <recommendedName>
        <fullName evidence="10">Cytochrome c domain-containing protein</fullName>
    </recommendedName>
</protein>
<evidence type="ECO:0000256" key="6">
    <source>
        <dbReference type="ARBA" id="ARBA00022982"/>
    </source>
</evidence>
<keyword evidence="4 8" id="KW-0479">Metal-binding</keyword>